<keyword evidence="12 19" id="KW-0472">Membrane</keyword>
<keyword evidence="21" id="KW-1185">Reference proteome</keyword>
<comment type="similarity">
    <text evidence="4 17">Belongs to the CDP-alcohol phosphatidyltransferase class-I family.</text>
</comment>
<accession>A0A1I5QPI7</accession>
<dbReference type="InterPro" id="IPR050324">
    <property type="entry name" value="CDP-alcohol_PTase-I"/>
</dbReference>
<comment type="catalytic activity">
    <reaction evidence="15">
        <text>a CDP-1,2-diacyl-sn-glycerol + sn-glycerol 3-phosphate = a 1,2-diacyl-sn-glycero-3-phospho-(1'-sn-glycero-3'-phosphate) + CMP + H(+)</text>
        <dbReference type="Rhea" id="RHEA:12593"/>
        <dbReference type="ChEBI" id="CHEBI:15378"/>
        <dbReference type="ChEBI" id="CHEBI:57597"/>
        <dbReference type="ChEBI" id="CHEBI:58332"/>
        <dbReference type="ChEBI" id="CHEBI:60110"/>
        <dbReference type="ChEBI" id="CHEBI:60377"/>
        <dbReference type="EC" id="2.7.8.5"/>
    </reaction>
</comment>
<dbReference type="AlphaFoldDB" id="A0A1I5QPI7"/>
<comment type="pathway">
    <text evidence="3">Lipid metabolism.</text>
</comment>
<evidence type="ECO:0000256" key="5">
    <source>
        <dbReference type="ARBA" id="ARBA00013170"/>
    </source>
</evidence>
<proteinExistence type="inferred from homology"/>
<evidence type="ECO:0000256" key="7">
    <source>
        <dbReference type="ARBA" id="ARBA00022516"/>
    </source>
</evidence>
<evidence type="ECO:0000313" key="21">
    <source>
        <dbReference type="Proteomes" id="UP000199586"/>
    </source>
</evidence>
<evidence type="ECO:0000256" key="16">
    <source>
        <dbReference type="NCBIfam" id="TIGR00560"/>
    </source>
</evidence>
<feature type="region of interest" description="Disordered" evidence="18">
    <location>
        <begin position="1"/>
        <end position="28"/>
    </location>
</feature>
<evidence type="ECO:0000256" key="2">
    <source>
        <dbReference type="ARBA" id="ARBA00005042"/>
    </source>
</evidence>
<evidence type="ECO:0000256" key="11">
    <source>
        <dbReference type="ARBA" id="ARBA00023098"/>
    </source>
</evidence>
<dbReference type="GO" id="GO:0008444">
    <property type="term" value="F:CDP-diacylglycerol-glycerol-3-phosphate 3-phosphatidyltransferase activity"/>
    <property type="evidence" value="ECO:0007669"/>
    <property type="project" value="UniProtKB-UniRule"/>
</dbReference>
<feature type="transmembrane region" description="Helical" evidence="19">
    <location>
        <begin position="197"/>
        <end position="214"/>
    </location>
</feature>
<gene>
    <name evidence="20" type="ORF">SAMN04488241_102188</name>
</gene>
<evidence type="ECO:0000256" key="10">
    <source>
        <dbReference type="ARBA" id="ARBA00022989"/>
    </source>
</evidence>
<evidence type="ECO:0000256" key="14">
    <source>
        <dbReference type="ARBA" id="ARBA00023264"/>
    </source>
</evidence>
<evidence type="ECO:0000256" key="4">
    <source>
        <dbReference type="ARBA" id="ARBA00010441"/>
    </source>
</evidence>
<keyword evidence="7" id="KW-0444">Lipid biosynthesis</keyword>
<comment type="subcellular location">
    <subcellularLocation>
        <location evidence="1">Membrane</location>
        <topology evidence="1">Multi-pass membrane protein</topology>
    </subcellularLocation>
</comment>
<dbReference type="InterPro" id="IPR004570">
    <property type="entry name" value="Phosphatidylglycerol_P_synth"/>
</dbReference>
<evidence type="ECO:0000256" key="12">
    <source>
        <dbReference type="ARBA" id="ARBA00023136"/>
    </source>
</evidence>
<dbReference type="InterPro" id="IPR043130">
    <property type="entry name" value="CDP-OH_PTrfase_TM_dom"/>
</dbReference>
<evidence type="ECO:0000256" key="19">
    <source>
        <dbReference type="SAM" id="Phobius"/>
    </source>
</evidence>
<dbReference type="EMBL" id="FOXP01000002">
    <property type="protein sequence ID" value="SFP48010.1"/>
    <property type="molecule type" value="Genomic_DNA"/>
</dbReference>
<dbReference type="PANTHER" id="PTHR14269">
    <property type="entry name" value="CDP-DIACYLGLYCEROL--GLYCEROL-3-PHOSPHATE 3-PHOSPHATIDYLTRANSFERASE-RELATED"/>
    <property type="match status" value="1"/>
</dbReference>
<dbReference type="GO" id="GO:0046474">
    <property type="term" value="P:glycerophospholipid biosynthetic process"/>
    <property type="evidence" value="ECO:0007669"/>
    <property type="project" value="TreeGrafter"/>
</dbReference>
<keyword evidence="11" id="KW-0443">Lipid metabolism</keyword>
<dbReference type="EC" id="2.7.8.5" evidence="5 16"/>
<evidence type="ECO:0000256" key="13">
    <source>
        <dbReference type="ARBA" id="ARBA00023209"/>
    </source>
</evidence>
<evidence type="ECO:0000256" key="15">
    <source>
        <dbReference type="ARBA" id="ARBA00048586"/>
    </source>
</evidence>
<keyword evidence="10 19" id="KW-1133">Transmembrane helix</keyword>
<evidence type="ECO:0000313" key="20">
    <source>
        <dbReference type="EMBL" id="SFP48010.1"/>
    </source>
</evidence>
<dbReference type="Pfam" id="PF01066">
    <property type="entry name" value="CDP-OH_P_transf"/>
    <property type="match status" value="1"/>
</dbReference>
<evidence type="ECO:0000256" key="9">
    <source>
        <dbReference type="ARBA" id="ARBA00022692"/>
    </source>
</evidence>
<name>A0A1I5QPI7_9SPHN</name>
<evidence type="ECO:0000256" key="6">
    <source>
        <dbReference type="ARBA" id="ARBA00014944"/>
    </source>
</evidence>
<dbReference type="Proteomes" id="UP000199586">
    <property type="component" value="Unassembled WGS sequence"/>
</dbReference>
<comment type="pathway">
    <text evidence="2">Phospholipid metabolism; phosphatidylglycerol biosynthesis; phosphatidylglycerol from CDP-diacylglycerol: step 1/2.</text>
</comment>
<feature type="transmembrane region" description="Helical" evidence="19">
    <location>
        <begin position="70"/>
        <end position="91"/>
    </location>
</feature>
<protein>
    <recommendedName>
        <fullName evidence="6 16">CDP-diacylglycerol--glycerol-3-phosphate 3-phosphatidyltransferase</fullName>
        <ecNumber evidence="5 16">2.7.8.5</ecNumber>
    </recommendedName>
</protein>
<keyword evidence="9 19" id="KW-0812">Transmembrane</keyword>
<dbReference type="STRING" id="634430.SAMN04488241_102188"/>
<evidence type="ECO:0000256" key="3">
    <source>
        <dbReference type="ARBA" id="ARBA00005189"/>
    </source>
</evidence>
<keyword evidence="8 17" id="KW-0808">Transferase</keyword>
<keyword evidence="13" id="KW-0594">Phospholipid biosynthesis</keyword>
<evidence type="ECO:0000256" key="17">
    <source>
        <dbReference type="RuleBase" id="RU003750"/>
    </source>
</evidence>
<dbReference type="PANTHER" id="PTHR14269:SF62">
    <property type="entry name" value="CDP-DIACYLGLYCEROL--GLYCEROL-3-PHOSPHATE 3-PHOSPHATIDYLTRANSFERASE 1, CHLOROPLASTIC"/>
    <property type="match status" value="1"/>
</dbReference>
<evidence type="ECO:0000256" key="18">
    <source>
        <dbReference type="SAM" id="MobiDB-lite"/>
    </source>
</evidence>
<sequence length="222" mass="23620">MPGLARHDGSGRQIEAESREVGAQESGSTRAALPLGQVGMPSLPNLLTLSRIVAVPLLVGLLWWPAWTTGYALAFALYCLMGITDYFDGYLARSNGAVSRLGVFLDPIADKIMVASVILMLVGTRDIQGVHLIAALVILLREIAVSGLREFLAPLHVSVPVSKLAKWKTTLQLVSLGGLILAGAAPAALWIETTSLAALWGAAVLTLVTGWDYLRVGLKHMD</sequence>
<dbReference type="PROSITE" id="PS00379">
    <property type="entry name" value="CDP_ALCOHOL_P_TRANSF"/>
    <property type="match status" value="1"/>
</dbReference>
<organism evidence="20 21">
    <name type="scientific">Sphingomonas rubra</name>
    <dbReference type="NCBI Taxonomy" id="634430"/>
    <lineage>
        <taxon>Bacteria</taxon>
        <taxon>Pseudomonadati</taxon>
        <taxon>Pseudomonadota</taxon>
        <taxon>Alphaproteobacteria</taxon>
        <taxon>Sphingomonadales</taxon>
        <taxon>Sphingomonadaceae</taxon>
        <taxon>Sphingomonas</taxon>
    </lineage>
</organism>
<feature type="compositionally biased region" description="Basic and acidic residues" evidence="18">
    <location>
        <begin position="1"/>
        <end position="22"/>
    </location>
</feature>
<dbReference type="Gene3D" id="1.20.120.1760">
    <property type="match status" value="1"/>
</dbReference>
<evidence type="ECO:0000256" key="8">
    <source>
        <dbReference type="ARBA" id="ARBA00022679"/>
    </source>
</evidence>
<dbReference type="PIRSF" id="PIRSF000847">
    <property type="entry name" value="Phos_ph_gly_syn"/>
    <property type="match status" value="1"/>
</dbReference>
<keyword evidence="14" id="KW-1208">Phospholipid metabolism</keyword>
<dbReference type="InterPro" id="IPR000462">
    <property type="entry name" value="CDP-OH_P_trans"/>
</dbReference>
<feature type="transmembrane region" description="Helical" evidence="19">
    <location>
        <begin position="169"/>
        <end position="191"/>
    </location>
</feature>
<evidence type="ECO:0000256" key="1">
    <source>
        <dbReference type="ARBA" id="ARBA00004141"/>
    </source>
</evidence>
<dbReference type="InterPro" id="IPR048254">
    <property type="entry name" value="CDP_ALCOHOL_P_TRANSF_CS"/>
</dbReference>
<dbReference type="NCBIfam" id="TIGR00560">
    <property type="entry name" value="pgsA"/>
    <property type="match status" value="1"/>
</dbReference>
<reference evidence="20 21" key="1">
    <citation type="submission" date="2016-10" db="EMBL/GenBank/DDBJ databases">
        <authorList>
            <person name="de Groot N.N."/>
        </authorList>
    </citation>
    <scope>NUCLEOTIDE SEQUENCE [LARGE SCALE GENOMIC DNA]</scope>
    <source>
        <strain evidence="20 21">CGMCC 1.9113</strain>
    </source>
</reference>
<dbReference type="GO" id="GO:0016020">
    <property type="term" value="C:membrane"/>
    <property type="evidence" value="ECO:0007669"/>
    <property type="project" value="UniProtKB-SubCell"/>
</dbReference>